<dbReference type="InterPro" id="IPR005887">
    <property type="entry name" value="GH92_a_mannosidase_put"/>
</dbReference>
<dbReference type="EMBL" id="JBHSUA010000015">
    <property type="protein sequence ID" value="MFC6396749.1"/>
    <property type="molecule type" value="Genomic_DNA"/>
</dbReference>
<dbReference type="InterPro" id="IPR008928">
    <property type="entry name" value="6-hairpin_glycosidase_sf"/>
</dbReference>
<dbReference type="Gene3D" id="1.20.1610.10">
    <property type="entry name" value="alpha-1,2-mannosidases domains"/>
    <property type="match status" value="1"/>
</dbReference>
<dbReference type="SUPFAM" id="SSF48208">
    <property type="entry name" value="Six-hairpin glycosidases"/>
    <property type="match status" value="1"/>
</dbReference>
<keyword evidence="5" id="KW-1185">Reference proteome</keyword>
<dbReference type="Gene3D" id="2.70.98.10">
    <property type="match status" value="1"/>
</dbReference>
<evidence type="ECO:0000256" key="1">
    <source>
        <dbReference type="SAM" id="MobiDB-lite"/>
    </source>
</evidence>
<dbReference type="Pfam" id="PF17678">
    <property type="entry name" value="Glyco_hydro_92N"/>
    <property type="match status" value="1"/>
</dbReference>
<evidence type="ECO:0000313" key="5">
    <source>
        <dbReference type="Proteomes" id="UP001596266"/>
    </source>
</evidence>
<dbReference type="RefSeq" id="WP_343884251.1">
    <property type="nucleotide sequence ID" value="NZ_BAAAKI010000001.1"/>
</dbReference>
<dbReference type="Pfam" id="PF07971">
    <property type="entry name" value="Glyco_hydro_92"/>
    <property type="match status" value="1"/>
</dbReference>
<feature type="region of interest" description="Disordered" evidence="1">
    <location>
        <begin position="928"/>
        <end position="953"/>
    </location>
</feature>
<dbReference type="GO" id="GO:0016798">
    <property type="term" value="F:hydrolase activity, acting on glycosyl bonds"/>
    <property type="evidence" value="ECO:0007669"/>
    <property type="project" value="UniProtKB-KW"/>
</dbReference>
<dbReference type="InterPro" id="IPR012939">
    <property type="entry name" value="Glyco_hydro_92"/>
</dbReference>
<keyword evidence="4" id="KW-0326">Glycosidase</keyword>
<dbReference type="PANTHER" id="PTHR12143">
    <property type="entry name" value="PEPTIDE N-GLYCANASE PNGASE -RELATED"/>
    <property type="match status" value="1"/>
</dbReference>
<accession>A0ABW1WZT3</accession>
<evidence type="ECO:0000259" key="3">
    <source>
        <dbReference type="Pfam" id="PF17678"/>
    </source>
</evidence>
<sequence length="1061" mass="117605">MPGTGLRTGPVWAFRQRPGSVRIAEGFDVEPGTVWEFAVFPDLEHDSTSDTSPDPNFGGCHLGVQFVVNGVVHTLHDQHGHPIDGTRQCLVADNWNLLRLDLSPLAGEHVGEVRLLSPDGQNGSGWFQTLGAAPTPAEEPDVVDRVRTTRGTHSAFLYSRGNALPLTCLPQGFNFLVPLTEARDRNWLYGYHRDGGPRPKLQALAFCHQPSPWIADRSAFQVMAWQTDRPSVTPMRRAREFDHGDECDRPHYYRVRLEGGITCEMTPTSRAGVFSFSWDDHETRHGVILDQPFLGTMSTEELPDGRLAFRAAIAPQEGWSAGSHRPQPPAYVYGETSAPVKVLRAWETRSPLDSITIRGRRLSNSWFGRNVRLPVPRPQAAILETEAPTLELRAAMSFIGVDQARENLRREVGDASFDDIAGRGQQTWRELLGRLEIDGGTLDDRTNAWSNLAALYSWPNDHHEWLVDDTRPEGRWGYASPFRRGGLHTPSHTGCELVDGMLSVNNGYWDTFRTCWPLYSLLTPEKAPELLTGILQQYRDGGWLARWSAPGYVDCMPGTSSDAVFADASIQGTFACLRDELDAYDSALLNATRPSDDVLTGRKGIGRARFVGYVDTDTEEGLAWTMDNANCDAGIGLWSARLAARSFPEPVQGFAEAELLARHDEFAANAVWFANRALAHQLCLDTRTGFYLGRKPDGSWRVDPKNFDPAQWGHDYTETSAWGQRFHAPHDGAGLAALLGGEHALAAAIDEMQTTPAVTRPSMYGTYTYNTQEMNEAQAAGLGQLAISNQPAHHIPFMYLHAGQPWKTQWLTRELLDKQFVGSEIGQGYPGDEDNGEMSGYWLCLAMGLFPLFVGGGEWAITSPLFERFAFTRSNGTRLEVRANGVEHRYIQSLRVNGKPWDAVTIPVAVMQGDCLLEFELGPEPSDWGRGTRPFSASRTPDGSLRSWQGDRSRDAKLVGHPCLVDDRGKRSVELAPEEVVELHWREEFTPSFLTLTTPEAAAPALTVEVQSDGCWVPTDLVPKAPQHPDQTRAYLLPPAPITGLRLRATAATHLSQVEVY</sequence>
<protein>
    <submittedName>
        <fullName evidence="4">GH92 family glycosyl hydrolase</fullName>
        <ecNumber evidence="4">3.2.1.-</ecNumber>
    </submittedName>
</protein>
<organism evidence="4 5">
    <name type="scientific">Luteococcus sanguinis</name>
    <dbReference type="NCBI Taxonomy" id="174038"/>
    <lineage>
        <taxon>Bacteria</taxon>
        <taxon>Bacillati</taxon>
        <taxon>Actinomycetota</taxon>
        <taxon>Actinomycetes</taxon>
        <taxon>Propionibacteriales</taxon>
        <taxon>Propionibacteriaceae</taxon>
        <taxon>Luteococcus</taxon>
    </lineage>
</organism>
<keyword evidence="4" id="KW-0378">Hydrolase</keyword>
<reference evidence="5" key="1">
    <citation type="journal article" date="2019" name="Int. J. Syst. Evol. Microbiol.">
        <title>The Global Catalogue of Microorganisms (GCM) 10K type strain sequencing project: providing services to taxonomists for standard genome sequencing and annotation.</title>
        <authorList>
            <consortium name="The Broad Institute Genomics Platform"/>
            <consortium name="The Broad Institute Genome Sequencing Center for Infectious Disease"/>
            <person name="Wu L."/>
            <person name="Ma J."/>
        </authorList>
    </citation>
    <scope>NUCLEOTIDE SEQUENCE [LARGE SCALE GENOMIC DNA]</scope>
    <source>
        <strain evidence="5">CGMCC 1.15277</strain>
    </source>
</reference>
<evidence type="ECO:0000313" key="4">
    <source>
        <dbReference type="EMBL" id="MFC6396749.1"/>
    </source>
</evidence>
<dbReference type="EC" id="3.2.1.-" evidence="4"/>
<dbReference type="InterPro" id="IPR041371">
    <property type="entry name" value="GH92_N"/>
</dbReference>
<dbReference type="InterPro" id="IPR050883">
    <property type="entry name" value="PNGase"/>
</dbReference>
<feature type="domain" description="Glycosyl hydrolase family 92 N-terminal" evidence="3">
    <location>
        <begin position="148"/>
        <end position="352"/>
    </location>
</feature>
<dbReference type="NCBIfam" id="TIGR01180">
    <property type="entry name" value="aman2_put"/>
    <property type="match status" value="1"/>
</dbReference>
<comment type="caution">
    <text evidence="4">The sequence shown here is derived from an EMBL/GenBank/DDBJ whole genome shotgun (WGS) entry which is preliminary data.</text>
</comment>
<name>A0ABW1WZT3_9ACTN</name>
<dbReference type="Proteomes" id="UP001596266">
    <property type="component" value="Unassembled WGS sequence"/>
</dbReference>
<evidence type="ECO:0000259" key="2">
    <source>
        <dbReference type="Pfam" id="PF07971"/>
    </source>
</evidence>
<dbReference type="Gene3D" id="3.30.2080.10">
    <property type="entry name" value="GH92 mannosidase domain"/>
    <property type="match status" value="1"/>
</dbReference>
<dbReference type="PANTHER" id="PTHR12143:SF43">
    <property type="entry name" value="PUTATIVE-RELATED"/>
    <property type="match status" value="1"/>
</dbReference>
<dbReference type="InterPro" id="IPR014718">
    <property type="entry name" value="GH-type_carb-bd"/>
</dbReference>
<proteinExistence type="predicted"/>
<gene>
    <name evidence="4" type="ORF">ACFP57_07080</name>
</gene>
<dbReference type="Gene3D" id="1.20.1050.60">
    <property type="entry name" value="alpha-1,2-mannosidase"/>
    <property type="match status" value="1"/>
</dbReference>
<feature type="domain" description="Glycosyl hydrolase family 92" evidence="2">
    <location>
        <begin position="403"/>
        <end position="922"/>
    </location>
</feature>